<evidence type="ECO:0000313" key="2">
    <source>
        <dbReference type="EMBL" id="CEM36620.1"/>
    </source>
</evidence>
<protein>
    <submittedName>
        <fullName evidence="2">Uncharacterized protein</fullName>
    </submittedName>
</protein>
<dbReference type="OMA" id="AHIGVEY"/>
<dbReference type="STRING" id="1169540.A0A0G4GZE9"/>
<dbReference type="InParanoid" id="A0A0G4GZE9"/>
<dbReference type="Proteomes" id="UP000041254">
    <property type="component" value="Unassembled WGS sequence"/>
</dbReference>
<dbReference type="EMBL" id="CDMY01000897">
    <property type="protein sequence ID" value="CEM36620.1"/>
    <property type="molecule type" value="Genomic_DNA"/>
</dbReference>
<dbReference type="AlphaFoldDB" id="A0A0G4GZE9"/>
<dbReference type="Pfam" id="PF08555">
    <property type="entry name" value="FAM32A"/>
    <property type="match status" value="1"/>
</dbReference>
<proteinExistence type="predicted"/>
<dbReference type="OrthoDB" id="311468at2759"/>
<keyword evidence="3" id="KW-1185">Reference proteome</keyword>
<sequence>MAEYGSAVGGKLKLKGDVLKKSKKKRKREEQAAEQESSRAAAEDQDDDEDEEVPVEEGSGRLVTSGMTVNGFETKFKEEVELGDKILVHHPTSLEVEDRIVVGVLGQRSLTLHDKFSSDLLSTTAYHIKKDSIKIKRAAERSLAEREGEAAVADGEGLSDAMLKDEISKRLEKKLKKTKSILTYREKAGMGYKTIKEKMDRELTAEELLDKRVKKNRDKFCWF</sequence>
<evidence type="ECO:0000256" key="1">
    <source>
        <dbReference type="SAM" id="MobiDB-lite"/>
    </source>
</evidence>
<dbReference type="PhylomeDB" id="A0A0G4GZE9"/>
<dbReference type="InterPro" id="IPR013865">
    <property type="entry name" value="FAM32A"/>
</dbReference>
<accession>A0A0G4GZE9</accession>
<evidence type="ECO:0000313" key="3">
    <source>
        <dbReference type="Proteomes" id="UP000041254"/>
    </source>
</evidence>
<feature type="compositionally biased region" description="Acidic residues" evidence="1">
    <location>
        <begin position="43"/>
        <end position="55"/>
    </location>
</feature>
<reference evidence="2 3" key="1">
    <citation type="submission" date="2014-11" db="EMBL/GenBank/DDBJ databases">
        <authorList>
            <person name="Zhu J."/>
            <person name="Qi W."/>
            <person name="Song R."/>
        </authorList>
    </citation>
    <scope>NUCLEOTIDE SEQUENCE [LARGE SCALE GENOMIC DNA]</scope>
</reference>
<feature type="region of interest" description="Disordered" evidence="1">
    <location>
        <begin position="19"/>
        <end position="64"/>
    </location>
</feature>
<name>A0A0G4GZE9_VITBC</name>
<dbReference type="VEuPathDB" id="CryptoDB:Vbra_19178"/>
<organism evidence="2 3">
    <name type="scientific">Vitrella brassicaformis (strain CCMP3155)</name>
    <dbReference type="NCBI Taxonomy" id="1169540"/>
    <lineage>
        <taxon>Eukaryota</taxon>
        <taxon>Sar</taxon>
        <taxon>Alveolata</taxon>
        <taxon>Colpodellida</taxon>
        <taxon>Vitrellaceae</taxon>
        <taxon>Vitrella</taxon>
    </lineage>
</organism>
<gene>
    <name evidence="2" type="ORF">Vbra_19178</name>
</gene>